<name>A0A8X7SF10_BRACI</name>
<accession>A0A8X7SF10</accession>
<dbReference type="PANTHER" id="PTHR11743:SF70">
    <property type="entry name" value="GH26960P-RELATED"/>
    <property type="match status" value="1"/>
</dbReference>
<dbReference type="EMBL" id="JAAMPC010000006">
    <property type="protein sequence ID" value="KAG2305899.1"/>
    <property type="molecule type" value="Genomic_DNA"/>
</dbReference>
<protein>
    <submittedName>
        <fullName evidence="2">Uncharacterized protein</fullName>
    </submittedName>
</protein>
<dbReference type="Gene3D" id="2.40.160.10">
    <property type="entry name" value="Porin"/>
    <property type="match status" value="1"/>
</dbReference>
<proteinExistence type="inferred from homology"/>
<dbReference type="Pfam" id="PF01459">
    <property type="entry name" value="Porin_3"/>
    <property type="match status" value="1"/>
</dbReference>
<dbReference type="InterPro" id="IPR001925">
    <property type="entry name" value="Porin_Euk"/>
</dbReference>
<evidence type="ECO:0000256" key="1">
    <source>
        <dbReference type="ARBA" id="ARBA00009624"/>
    </source>
</evidence>
<evidence type="ECO:0000313" key="3">
    <source>
        <dbReference type="Proteomes" id="UP000886595"/>
    </source>
</evidence>
<evidence type="ECO:0000313" key="2">
    <source>
        <dbReference type="EMBL" id="KAG2305899.1"/>
    </source>
</evidence>
<reference evidence="2 3" key="1">
    <citation type="submission" date="2020-02" db="EMBL/GenBank/DDBJ databases">
        <authorList>
            <person name="Ma Q."/>
            <person name="Huang Y."/>
            <person name="Song X."/>
            <person name="Pei D."/>
        </authorList>
    </citation>
    <scope>NUCLEOTIDE SEQUENCE [LARGE SCALE GENOMIC DNA]</scope>
    <source>
        <strain evidence="2">Sxm20200214</strain>
        <tissue evidence="2">Leaf</tissue>
    </source>
</reference>
<comment type="similarity">
    <text evidence="1">Belongs to the eukaryotic mitochondrial porin (TC 1.B.8.1) family.</text>
</comment>
<dbReference type="InterPro" id="IPR027246">
    <property type="entry name" value="Porin_Euk/Tom40"/>
</dbReference>
<sequence length="194" mass="21238">MRSSVGAGGLSGGLIASFPDQTSSKVSLGYMHHNANANFSSSFGLFRNRLLTLSGVVGNHLWSLGFNASLDVIAQNFQSMDFASSWRSDKFTSSFNSYNRAGLLKMHFHRSLNCLRRSTNTSRISIGYEHRLGSEILVKSRVDSNGTVAGLFQYKWNPETFYRVSAEGSSTQGISFVLLVLLPLEAKPPSKGIC</sequence>
<dbReference type="GO" id="GO:0005741">
    <property type="term" value="C:mitochondrial outer membrane"/>
    <property type="evidence" value="ECO:0007669"/>
    <property type="project" value="InterPro"/>
</dbReference>
<keyword evidence="3" id="KW-1185">Reference proteome</keyword>
<gene>
    <name evidence="2" type="ORF">Bca52824_025647</name>
</gene>
<dbReference type="Proteomes" id="UP000886595">
    <property type="component" value="Unassembled WGS sequence"/>
</dbReference>
<dbReference type="AlphaFoldDB" id="A0A8X7SF10"/>
<dbReference type="PANTHER" id="PTHR11743">
    <property type="entry name" value="VOLTAGE-DEPENDENT ANION-SELECTIVE CHANNEL"/>
    <property type="match status" value="1"/>
</dbReference>
<dbReference type="InterPro" id="IPR023614">
    <property type="entry name" value="Porin_dom_sf"/>
</dbReference>
<organism evidence="2 3">
    <name type="scientific">Brassica carinata</name>
    <name type="common">Ethiopian mustard</name>
    <name type="synonym">Abyssinian cabbage</name>
    <dbReference type="NCBI Taxonomy" id="52824"/>
    <lineage>
        <taxon>Eukaryota</taxon>
        <taxon>Viridiplantae</taxon>
        <taxon>Streptophyta</taxon>
        <taxon>Embryophyta</taxon>
        <taxon>Tracheophyta</taxon>
        <taxon>Spermatophyta</taxon>
        <taxon>Magnoliopsida</taxon>
        <taxon>eudicotyledons</taxon>
        <taxon>Gunneridae</taxon>
        <taxon>Pentapetalae</taxon>
        <taxon>rosids</taxon>
        <taxon>malvids</taxon>
        <taxon>Brassicales</taxon>
        <taxon>Brassicaceae</taxon>
        <taxon>Brassiceae</taxon>
        <taxon>Brassica</taxon>
    </lineage>
</organism>
<dbReference type="GO" id="GO:0008308">
    <property type="term" value="F:voltage-gated monoatomic anion channel activity"/>
    <property type="evidence" value="ECO:0007669"/>
    <property type="project" value="InterPro"/>
</dbReference>
<comment type="caution">
    <text evidence="2">The sequence shown here is derived from an EMBL/GenBank/DDBJ whole genome shotgun (WGS) entry which is preliminary data.</text>
</comment>